<evidence type="ECO:0000313" key="2">
    <source>
        <dbReference type="EMBL" id="GBF57680.1"/>
    </source>
</evidence>
<keyword evidence="1" id="KW-0812">Transmembrane</keyword>
<protein>
    <recommendedName>
        <fullName evidence="4">DUF4386 domain-containing protein</fullName>
    </recommendedName>
</protein>
<feature type="transmembrane region" description="Helical" evidence="1">
    <location>
        <begin position="234"/>
        <end position="255"/>
    </location>
</feature>
<gene>
    <name evidence="2" type="ORF">PbB2_01349</name>
</gene>
<keyword evidence="1" id="KW-0472">Membrane</keyword>
<dbReference type="RefSeq" id="WP_192576211.1">
    <property type="nucleotide sequence ID" value="NZ_BFBR01000003.1"/>
</dbReference>
<dbReference type="AlphaFoldDB" id="A0A2P2E9E0"/>
<feature type="transmembrane region" description="Helical" evidence="1">
    <location>
        <begin position="35"/>
        <end position="60"/>
    </location>
</feature>
<dbReference type="Pfam" id="PF14329">
    <property type="entry name" value="DUF4386"/>
    <property type="match status" value="1"/>
</dbReference>
<organism evidence="2 3">
    <name type="scientific">Candidatus Phycosocius bacilliformis</name>
    <dbReference type="NCBI Taxonomy" id="1445552"/>
    <lineage>
        <taxon>Bacteria</taxon>
        <taxon>Pseudomonadati</taxon>
        <taxon>Pseudomonadota</taxon>
        <taxon>Alphaproteobacteria</taxon>
        <taxon>Caulobacterales</taxon>
        <taxon>Caulobacterales incertae sedis</taxon>
        <taxon>Candidatus Phycosocius</taxon>
    </lineage>
</organism>
<feature type="transmembrane region" description="Helical" evidence="1">
    <location>
        <begin position="171"/>
        <end position="195"/>
    </location>
</feature>
<proteinExistence type="predicted"/>
<accession>A0A2P2E9E0</accession>
<sequence>MNMPIRKPEAVESFDLDPTTTAQIRARQPARRQMVLGLSAVALAIAFNIPYSILAVTYNYPDVLRGSAHDALDLFAKGGASLVLTWHAFAIIALALLPFALAVSLTPERLRQHNGLAVGAAIAGALAGLTQAMGLWRWVFVIPSLARTHADPAASPEAKAAAERAFEVLNLYGGVAIGEHMGQLLTALFIVLLALIQWREASKVTSVTGLITAATIVLGTQEGVAIALGQPGDIFSMATILGYLGLTVWLIQTGITHMRRPRPLKAA</sequence>
<dbReference type="Proteomes" id="UP000245086">
    <property type="component" value="Unassembled WGS sequence"/>
</dbReference>
<keyword evidence="1" id="KW-1133">Transmembrane helix</keyword>
<evidence type="ECO:0000313" key="3">
    <source>
        <dbReference type="Proteomes" id="UP000245086"/>
    </source>
</evidence>
<feature type="transmembrane region" description="Helical" evidence="1">
    <location>
        <begin position="115"/>
        <end position="136"/>
    </location>
</feature>
<dbReference type="EMBL" id="BFBR01000003">
    <property type="protein sequence ID" value="GBF57680.1"/>
    <property type="molecule type" value="Genomic_DNA"/>
</dbReference>
<feature type="transmembrane region" description="Helical" evidence="1">
    <location>
        <begin position="207"/>
        <end position="228"/>
    </location>
</feature>
<reference evidence="2" key="1">
    <citation type="journal article" date="2018" name="Genome Announc.">
        <title>Draft Genome Sequence of "Candidatus Phycosocius bacilliformis," an Alphaproteobacterial Ectosymbiont of the Hydrocarbon-Producing Green Alga Botryococcus braunii.</title>
        <authorList>
            <person name="Tanabe Y."/>
            <person name="Yamaguchi H."/>
            <person name="Watanabe M.M."/>
        </authorList>
    </citation>
    <scope>NUCLEOTIDE SEQUENCE [LARGE SCALE GENOMIC DNA]</scope>
    <source>
        <strain evidence="2">BOTRYCO-2</strain>
    </source>
</reference>
<evidence type="ECO:0000256" key="1">
    <source>
        <dbReference type="SAM" id="Phobius"/>
    </source>
</evidence>
<name>A0A2P2E9E0_9PROT</name>
<feature type="transmembrane region" description="Helical" evidence="1">
    <location>
        <begin position="80"/>
        <end position="103"/>
    </location>
</feature>
<dbReference type="InterPro" id="IPR025495">
    <property type="entry name" value="DUF4386"/>
</dbReference>
<keyword evidence="3" id="KW-1185">Reference proteome</keyword>
<evidence type="ECO:0008006" key="4">
    <source>
        <dbReference type="Google" id="ProtNLM"/>
    </source>
</evidence>
<comment type="caution">
    <text evidence="2">The sequence shown here is derived from an EMBL/GenBank/DDBJ whole genome shotgun (WGS) entry which is preliminary data.</text>
</comment>